<dbReference type="Proteomes" id="UP000524404">
    <property type="component" value="Unassembled WGS sequence"/>
</dbReference>
<evidence type="ECO:0000313" key="1">
    <source>
        <dbReference type="EMBL" id="MBB6003654.1"/>
    </source>
</evidence>
<dbReference type="EMBL" id="JACHKT010000015">
    <property type="protein sequence ID" value="MBB6003654.1"/>
    <property type="molecule type" value="Genomic_DNA"/>
</dbReference>
<dbReference type="AlphaFoldDB" id="A0A841EN65"/>
<name>A0A841EN65_9BACT</name>
<comment type="caution">
    <text evidence="1">The sequence shown here is derived from an EMBL/GenBank/DDBJ whole genome shotgun (WGS) entry which is preliminary data.</text>
</comment>
<accession>A0A841EN65</accession>
<keyword evidence="2" id="KW-1185">Reference proteome</keyword>
<gene>
    <name evidence="1" type="ORF">HNP25_002312</name>
</gene>
<proteinExistence type="predicted"/>
<dbReference type="RefSeq" id="WP_184134223.1">
    <property type="nucleotide sequence ID" value="NZ_JACHKT010000015.1"/>
</dbReference>
<protein>
    <submittedName>
        <fullName evidence="1">Uncharacterized protein</fullName>
    </submittedName>
</protein>
<sequence>MAKIEKELQQAIVAMPQKEKDKLLLRLIGKDDILIQQLTFTLVEESLTMESRRDDIKVLIDKLYDTTNYSSGYLMMDMRYTNAEITRHVKVTKDKYGEVELTLKLLKECFEKQLKWIEKYSSKSDTLALYVVKRTDFLLKKVVKMHPDIQFDFHADMNTLLEYLHKYATAYYAKELQMPKKFEIAESDM</sequence>
<reference evidence="1 2" key="1">
    <citation type="submission" date="2020-08" db="EMBL/GenBank/DDBJ databases">
        <title>Functional genomics of gut bacteria from endangered species of beetles.</title>
        <authorList>
            <person name="Carlos-Shanley C."/>
        </authorList>
    </citation>
    <scope>NUCLEOTIDE SEQUENCE [LARGE SCALE GENOMIC DNA]</scope>
    <source>
        <strain evidence="1 2">S00070</strain>
    </source>
</reference>
<evidence type="ECO:0000313" key="2">
    <source>
        <dbReference type="Proteomes" id="UP000524404"/>
    </source>
</evidence>
<organism evidence="1 2">
    <name type="scientific">Arcicella rosea</name>
    <dbReference type="NCBI Taxonomy" id="502909"/>
    <lineage>
        <taxon>Bacteria</taxon>
        <taxon>Pseudomonadati</taxon>
        <taxon>Bacteroidota</taxon>
        <taxon>Cytophagia</taxon>
        <taxon>Cytophagales</taxon>
        <taxon>Flectobacillaceae</taxon>
        <taxon>Arcicella</taxon>
    </lineage>
</organism>